<dbReference type="Pfam" id="PF08352">
    <property type="entry name" value="oligo_HPY"/>
    <property type="match status" value="1"/>
</dbReference>
<dbReference type="InterPro" id="IPR050388">
    <property type="entry name" value="ABC_Ni/Peptide_Import"/>
</dbReference>
<evidence type="ECO:0000259" key="10">
    <source>
        <dbReference type="PROSITE" id="PS50893"/>
    </source>
</evidence>
<keyword evidence="6" id="KW-0547">Nucleotide-binding</keyword>
<dbReference type="PANTHER" id="PTHR43297">
    <property type="entry name" value="OLIGOPEPTIDE TRANSPORT ATP-BINDING PROTEIN APPD"/>
    <property type="match status" value="1"/>
</dbReference>
<accession>A0A6B1DUT3</accession>
<evidence type="ECO:0000256" key="1">
    <source>
        <dbReference type="ARBA" id="ARBA00004202"/>
    </source>
</evidence>
<evidence type="ECO:0000256" key="5">
    <source>
        <dbReference type="ARBA" id="ARBA00022519"/>
    </source>
</evidence>
<gene>
    <name evidence="11" type="ORF">F4Y08_09040</name>
</gene>
<dbReference type="PROSITE" id="PS50893">
    <property type="entry name" value="ABC_TRANSPORTER_2"/>
    <property type="match status" value="1"/>
</dbReference>
<dbReference type="FunFam" id="3.40.50.300:FF:000016">
    <property type="entry name" value="Oligopeptide ABC transporter ATP-binding component"/>
    <property type="match status" value="1"/>
</dbReference>
<evidence type="ECO:0000256" key="6">
    <source>
        <dbReference type="ARBA" id="ARBA00022741"/>
    </source>
</evidence>
<evidence type="ECO:0000256" key="9">
    <source>
        <dbReference type="ARBA" id="ARBA00023136"/>
    </source>
</evidence>
<keyword evidence="8" id="KW-1278">Translocase</keyword>
<keyword evidence="4" id="KW-1003">Cell membrane</keyword>
<evidence type="ECO:0000256" key="2">
    <source>
        <dbReference type="ARBA" id="ARBA00005417"/>
    </source>
</evidence>
<dbReference type="CDD" id="cd03257">
    <property type="entry name" value="ABC_NikE_OppD_transporters"/>
    <property type="match status" value="1"/>
</dbReference>
<keyword evidence="9" id="KW-0472">Membrane</keyword>
<dbReference type="PANTHER" id="PTHR43297:SF14">
    <property type="entry name" value="ATPASE AAA-TYPE CORE DOMAIN-CONTAINING PROTEIN"/>
    <property type="match status" value="1"/>
</dbReference>
<feature type="domain" description="ABC transporter" evidence="10">
    <location>
        <begin position="22"/>
        <end position="277"/>
    </location>
</feature>
<dbReference type="GO" id="GO:0005886">
    <property type="term" value="C:plasma membrane"/>
    <property type="evidence" value="ECO:0007669"/>
    <property type="project" value="UniProtKB-SubCell"/>
</dbReference>
<keyword evidence="5" id="KW-0997">Cell inner membrane</keyword>
<comment type="caution">
    <text evidence="11">The sequence shown here is derived from an EMBL/GenBank/DDBJ whole genome shotgun (WGS) entry which is preliminary data.</text>
</comment>
<organism evidence="11">
    <name type="scientific">Caldilineaceae bacterium SB0662_bin_9</name>
    <dbReference type="NCBI Taxonomy" id="2605258"/>
    <lineage>
        <taxon>Bacteria</taxon>
        <taxon>Bacillati</taxon>
        <taxon>Chloroflexota</taxon>
        <taxon>Caldilineae</taxon>
        <taxon>Caldilineales</taxon>
        <taxon>Caldilineaceae</taxon>
    </lineage>
</organism>
<evidence type="ECO:0000256" key="8">
    <source>
        <dbReference type="ARBA" id="ARBA00022967"/>
    </source>
</evidence>
<evidence type="ECO:0000256" key="4">
    <source>
        <dbReference type="ARBA" id="ARBA00022475"/>
    </source>
</evidence>
<evidence type="ECO:0000256" key="7">
    <source>
        <dbReference type="ARBA" id="ARBA00022840"/>
    </source>
</evidence>
<proteinExistence type="inferred from homology"/>
<dbReference type="GO" id="GO:0016887">
    <property type="term" value="F:ATP hydrolysis activity"/>
    <property type="evidence" value="ECO:0007669"/>
    <property type="project" value="InterPro"/>
</dbReference>
<keyword evidence="3" id="KW-0813">Transport</keyword>
<comment type="subcellular location">
    <subcellularLocation>
        <location evidence="1">Cell membrane</location>
        <topology evidence="1">Peripheral membrane protein</topology>
    </subcellularLocation>
</comment>
<protein>
    <submittedName>
        <fullName evidence="11">ABC transporter ATP-binding protein</fullName>
    </submittedName>
</protein>
<dbReference type="SMART" id="SM00382">
    <property type="entry name" value="AAA"/>
    <property type="match status" value="1"/>
</dbReference>
<dbReference type="InterPro" id="IPR003439">
    <property type="entry name" value="ABC_transporter-like_ATP-bd"/>
</dbReference>
<evidence type="ECO:0000313" key="11">
    <source>
        <dbReference type="EMBL" id="MYD90462.1"/>
    </source>
</evidence>
<dbReference type="Gene3D" id="3.40.50.300">
    <property type="entry name" value="P-loop containing nucleotide triphosphate hydrolases"/>
    <property type="match status" value="1"/>
</dbReference>
<dbReference type="GO" id="GO:0005524">
    <property type="term" value="F:ATP binding"/>
    <property type="evidence" value="ECO:0007669"/>
    <property type="project" value="UniProtKB-KW"/>
</dbReference>
<dbReference type="InterPro" id="IPR003593">
    <property type="entry name" value="AAA+_ATPase"/>
</dbReference>
<keyword evidence="7 11" id="KW-0067">ATP-binding</keyword>
<dbReference type="GO" id="GO:0015833">
    <property type="term" value="P:peptide transport"/>
    <property type="evidence" value="ECO:0007669"/>
    <property type="project" value="InterPro"/>
</dbReference>
<sequence>MTTSERAPRAGAANTTEPLLTVQGLKTWFHTDDGILKAVDGVDFSVPACSTLGLIGESGCGKSVTARSILGIVPRPGRIEAGTITFQSQEQGSVELTAMDPTGREIRSIRGREITMIFQEPMSSLSPVHSIGNQLSETILLHMSVDRREAMERSHELLDRVGIPDPGQRLQEFPHHLSGGMRQRVMIAMALSCRPSLLIADEPTTALDVTVQAQILELIRELQAEHQMSVLFITHDLGVIAETCDHVAVMYLGRIVEAGPVREIFHNPRHPYTIRLMESIPRLGEERSRLNAIAGTVPIPLDPPAICSFLDRCPDQMEGVCDQAMPALVQLHPYHSVRCFLHSQEVEGP</sequence>
<dbReference type="AlphaFoldDB" id="A0A6B1DUT3"/>
<dbReference type="InterPro" id="IPR017871">
    <property type="entry name" value="ABC_transporter-like_CS"/>
</dbReference>
<dbReference type="EMBL" id="VXPY01000062">
    <property type="protein sequence ID" value="MYD90462.1"/>
    <property type="molecule type" value="Genomic_DNA"/>
</dbReference>
<evidence type="ECO:0000256" key="3">
    <source>
        <dbReference type="ARBA" id="ARBA00022448"/>
    </source>
</evidence>
<dbReference type="InterPro" id="IPR027417">
    <property type="entry name" value="P-loop_NTPase"/>
</dbReference>
<reference evidence="11" key="1">
    <citation type="submission" date="2019-09" db="EMBL/GenBank/DDBJ databases">
        <title>Characterisation of the sponge microbiome using genome-centric metagenomics.</title>
        <authorList>
            <person name="Engelberts J.P."/>
            <person name="Robbins S.J."/>
            <person name="De Goeij J.M."/>
            <person name="Aranda M."/>
            <person name="Bell S.C."/>
            <person name="Webster N.S."/>
        </authorList>
    </citation>
    <scope>NUCLEOTIDE SEQUENCE</scope>
    <source>
        <strain evidence="11">SB0662_bin_9</strain>
    </source>
</reference>
<dbReference type="SUPFAM" id="SSF52540">
    <property type="entry name" value="P-loop containing nucleoside triphosphate hydrolases"/>
    <property type="match status" value="1"/>
</dbReference>
<name>A0A6B1DUT3_9CHLR</name>
<dbReference type="Pfam" id="PF00005">
    <property type="entry name" value="ABC_tran"/>
    <property type="match status" value="1"/>
</dbReference>
<comment type="similarity">
    <text evidence="2">Belongs to the ABC transporter superfamily.</text>
</comment>
<dbReference type="InterPro" id="IPR013563">
    <property type="entry name" value="Oligopep_ABC_C"/>
</dbReference>
<dbReference type="PROSITE" id="PS00211">
    <property type="entry name" value="ABC_TRANSPORTER_1"/>
    <property type="match status" value="1"/>
</dbReference>
<dbReference type="NCBIfam" id="TIGR01727">
    <property type="entry name" value="oligo_HPY"/>
    <property type="match status" value="1"/>
</dbReference>